<keyword evidence="11" id="KW-1185">Reference proteome</keyword>
<dbReference type="PROSITE" id="PS00028">
    <property type="entry name" value="ZINC_FINGER_C2H2_1"/>
    <property type="match status" value="2"/>
</dbReference>
<keyword evidence="2" id="KW-0677">Repeat</keyword>
<protein>
    <recommendedName>
        <fullName evidence="9">C2H2-type domain-containing protein</fullName>
    </recommendedName>
</protein>
<feature type="domain" description="C2H2-type" evidence="9">
    <location>
        <begin position="140"/>
        <end position="169"/>
    </location>
</feature>
<reference evidence="10 11" key="1">
    <citation type="submission" date="2016-07" db="EMBL/GenBank/DDBJ databases">
        <title>Pervasive Adenine N6-methylation of Active Genes in Fungi.</title>
        <authorList>
            <consortium name="DOE Joint Genome Institute"/>
            <person name="Mondo S.J."/>
            <person name="Dannebaum R.O."/>
            <person name="Kuo R.C."/>
            <person name="Labutti K."/>
            <person name="Haridas S."/>
            <person name="Kuo A."/>
            <person name="Salamov A."/>
            <person name="Ahrendt S.R."/>
            <person name="Lipzen A."/>
            <person name="Sullivan W."/>
            <person name="Andreopoulos W.B."/>
            <person name="Clum A."/>
            <person name="Lindquist E."/>
            <person name="Daum C."/>
            <person name="Ramamoorthy G.K."/>
            <person name="Gryganskyi A."/>
            <person name="Culley D."/>
            <person name="Magnuson J.K."/>
            <person name="James T.Y."/>
            <person name="O'Malley M.A."/>
            <person name="Stajich J.E."/>
            <person name="Spatafora J.W."/>
            <person name="Visel A."/>
            <person name="Grigoriev I.V."/>
        </authorList>
    </citation>
    <scope>NUCLEOTIDE SEQUENCE [LARGE SCALE GENOMIC DNA]</scope>
    <source>
        <strain evidence="10 11">JEL800</strain>
    </source>
</reference>
<comment type="caution">
    <text evidence="10">The sequence shown here is derived from an EMBL/GenBank/DDBJ whole genome shotgun (WGS) entry which is preliminary data.</text>
</comment>
<keyword evidence="1" id="KW-0479">Metal-binding</keyword>
<evidence type="ECO:0000313" key="11">
    <source>
        <dbReference type="Proteomes" id="UP000193642"/>
    </source>
</evidence>
<keyword evidence="6" id="KW-0804">Transcription</keyword>
<sequence length="266" mass="29751">MSPSSYNIDSTAPCQDTVALYKIPPSPTSTSQTESAKKATSHNPCRSSPQHSDTGAPLRYFEYNVGGVNLLNDDGDLSATPDFCRHQSPISRKTSLSKSDSEETATHIQRIPKEARKAVLARCSPTHGLPLKVKAQQRSHTCTWEGCDKTFPKPSLLQSHLNVHRLLRPYECTICFAAFTRNHDLRRHNRSVHHIGNIKPFQCQFCPVAFSRNHDLKRHERCVHQVGGKEAHCRRCNKLFTRSDSARFHEKTCGGVGASDSSELSF</sequence>
<evidence type="ECO:0000256" key="7">
    <source>
        <dbReference type="PROSITE-ProRule" id="PRU00042"/>
    </source>
</evidence>
<dbReference type="SUPFAM" id="SSF57667">
    <property type="entry name" value="beta-beta-alpha zinc fingers"/>
    <property type="match status" value="2"/>
</dbReference>
<evidence type="ECO:0000256" key="1">
    <source>
        <dbReference type="ARBA" id="ARBA00022723"/>
    </source>
</evidence>
<dbReference type="GO" id="GO:0000978">
    <property type="term" value="F:RNA polymerase II cis-regulatory region sequence-specific DNA binding"/>
    <property type="evidence" value="ECO:0007669"/>
    <property type="project" value="TreeGrafter"/>
</dbReference>
<dbReference type="AlphaFoldDB" id="A0A1Y2D371"/>
<dbReference type="SMART" id="SM00355">
    <property type="entry name" value="ZnF_C2H2"/>
    <property type="match status" value="3"/>
</dbReference>
<keyword evidence="5" id="KW-0805">Transcription regulation</keyword>
<dbReference type="EMBL" id="MCGO01000001">
    <property type="protein sequence ID" value="ORY53743.1"/>
    <property type="molecule type" value="Genomic_DNA"/>
</dbReference>
<feature type="region of interest" description="Disordered" evidence="8">
    <location>
        <begin position="20"/>
        <end position="56"/>
    </location>
</feature>
<feature type="domain" description="C2H2-type" evidence="9">
    <location>
        <begin position="170"/>
        <end position="193"/>
    </location>
</feature>
<feature type="compositionally biased region" description="Polar residues" evidence="8">
    <location>
        <begin position="41"/>
        <end position="53"/>
    </location>
</feature>
<evidence type="ECO:0000259" key="9">
    <source>
        <dbReference type="PROSITE" id="PS50157"/>
    </source>
</evidence>
<dbReference type="InterPro" id="IPR050329">
    <property type="entry name" value="GLI_C2H2-zinc-finger"/>
</dbReference>
<keyword evidence="4" id="KW-0862">Zinc</keyword>
<evidence type="ECO:0000256" key="5">
    <source>
        <dbReference type="ARBA" id="ARBA00023015"/>
    </source>
</evidence>
<dbReference type="OrthoDB" id="2161757at2759"/>
<proteinExistence type="predicted"/>
<feature type="compositionally biased region" description="Polar residues" evidence="8">
    <location>
        <begin position="88"/>
        <end position="98"/>
    </location>
</feature>
<dbReference type="GO" id="GO:0000981">
    <property type="term" value="F:DNA-binding transcription factor activity, RNA polymerase II-specific"/>
    <property type="evidence" value="ECO:0007669"/>
    <property type="project" value="TreeGrafter"/>
</dbReference>
<dbReference type="Proteomes" id="UP000193642">
    <property type="component" value="Unassembled WGS sequence"/>
</dbReference>
<dbReference type="Gene3D" id="3.30.160.60">
    <property type="entry name" value="Classic Zinc Finger"/>
    <property type="match status" value="3"/>
</dbReference>
<dbReference type="InterPro" id="IPR036236">
    <property type="entry name" value="Znf_C2H2_sf"/>
</dbReference>
<feature type="domain" description="C2H2-type" evidence="9">
    <location>
        <begin position="201"/>
        <end position="224"/>
    </location>
</feature>
<dbReference type="FunFam" id="3.30.160.60:FF:000032">
    <property type="entry name" value="Krueppel-like factor 4"/>
    <property type="match status" value="1"/>
</dbReference>
<evidence type="ECO:0000256" key="2">
    <source>
        <dbReference type="ARBA" id="ARBA00022737"/>
    </source>
</evidence>
<evidence type="ECO:0000256" key="6">
    <source>
        <dbReference type="ARBA" id="ARBA00023163"/>
    </source>
</evidence>
<dbReference type="GO" id="GO:0005634">
    <property type="term" value="C:nucleus"/>
    <property type="evidence" value="ECO:0007669"/>
    <property type="project" value="UniProtKB-ARBA"/>
</dbReference>
<dbReference type="PROSITE" id="PS50157">
    <property type="entry name" value="ZINC_FINGER_C2H2_2"/>
    <property type="match status" value="3"/>
</dbReference>
<dbReference type="GO" id="GO:0008270">
    <property type="term" value="F:zinc ion binding"/>
    <property type="evidence" value="ECO:0007669"/>
    <property type="project" value="UniProtKB-KW"/>
</dbReference>
<dbReference type="GO" id="GO:0045944">
    <property type="term" value="P:positive regulation of transcription by RNA polymerase II"/>
    <property type="evidence" value="ECO:0007669"/>
    <property type="project" value="UniProtKB-ARBA"/>
</dbReference>
<dbReference type="PANTHER" id="PTHR19818">
    <property type="entry name" value="ZINC FINGER PROTEIN ZIC AND GLI"/>
    <property type="match status" value="1"/>
</dbReference>
<evidence type="ECO:0000256" key="8">
    <source>
        <dbReference type="SAM" id="MobiDB-lite"/>
    </source>
</evidence>
<feature type="region of interest" description="Disordered" evidence="8">
    <location>
        <begin position="82"/>
        <end position="106"/>
    </location>
</feature>
<keyword evidence="3 7" id="KW-0863">Zinc-finger</keyword>
<gene>
    <name evidence="10" type="ORF">BCR33DRAFT_693184</name>
</gene>
<dbReference type="STRING" id="329046.A0A1Y2D371"/>
<dbReference type="Pfam" id="PF00096">
    <property type="entry name" value="zf-C2H2"/>
    <property type="match status" value="3"/>
</dbReference>
<evidence type="ECO:0000256" key="4">
    <source>
        <dbReference type="ARBA" id="ARBA00022833"/>
    </source>
</evidence>
<dbReference type="PANTHER" id="PTHR19818:SF139">
    <property type="entry name" value="PAIR-RULE PROTEIN ODD-PAIRED"/>
    <property type="match status" value="1"/>
</dbReference>
<organism evidence="10 11">
    <name type="scientific">Rhizoclosmatium globosum</name>
    <dbReference type="NCBI Taxonomy" id="329046"/>
    <lineage>
        <taxon>Eukaryota</taxon>
        <taxon>Fungi</taxon>
        <taxon>Fungi incertae sedis</taxon>
        <taxon>Chytridiomycota</taxon>
        <taxon>Chytridiomycota incertae sedis</taxon>
        <taxon>Chytridiomycetes</taxon>
        <taxon>Chytridiales</taxon>
        <taxon>Chytriomycetaceae</taxon>
        <taxon>Rhizoclosmatium</taxon>
    </lineage>
</organism>
<evidence type="ECO:0000313" key="10">
    <source>
        <dbReference type="EMBL" id="ORY53743.1"/>
    </source>
</evidence>
<dbReference type="InterPro" id="IPR013087">
    <property type="entry name" value="Znf_C2H2_type"/>
</dbReference>
<name>A0A1Y2D371_9FUNG</name>
<evidence type="ECO:0000256" key="3">
    <source>
        <dbReference type="ARBA" id="ARBA00022771"/>
    </source>
</evidence>
<accession>A0A1Y2D371</accession>